<feature type="compositionally biased region" description="Basic and acidic residues" evidence="1">
    <location>
        <begin position="79"/>
        <end position="92"/>
    </location>
</feature>
<keyword evidence="4" id="KW-1185">Reference proteome</keyword>
<evidence type="ECO:0000313" key="3">
    <source>
        <dbReference type="EMBL" id="KAG2634048.1"/>
    </source>
</evidence>
<evidence type="ECO:0000256" key="1">
    <source>
        <dbReference type="SAM" id="MobiDB-lite"/>
    </source>
</evidence>
<organism evidence="3 4">
    <name type="scientific">Panicum virgatum</name>
    <name type="common">Blackwell switchgrass</name>
    <dbReference type="NCBI Taxonomy" id="38727"/>
    <lineage>
        <taxon>Eukaryota</taxon>
        <taxon>Viridiplantae</taxon>
        <taxon>Streptophyta</taxon>
        <taxon>Embryophyta</taxon>
        <taxon>Tracheophyta</taxon>
        <taxon>Spermatophyta</taxon>
        <taxon>Magnoliopsida</taxon>
        <taxon>Liliopsida</taxon>
        <taxon>Poales</taxon>
        <taxon>Poaceae</taxon>
        <taxon>PACMAD clade</taxon>
        <taxon>Panicoideae</taxon>
        <taxon>Panicodae</taxon>
        <taxon>Paniceae</taxon>
        <taxon>Panicinae</taxon>
        <taxon>Panicum</taxon>
        <taxon>Panicum sect. Hiantes</taxon>
    </lineage>
</organism>
<name>A0A8T0VH07_PANVG</name>
<feature type="compositionally biased region" description="Low complexity" evidence="1">
    <location>
        <begin position="124"/>
        <end position="144"/>
    </location>
</feature>
<dbReference type="Pfam" id="PF10440">
    <property type="entry name" value="WIYLD"/>
    <property type="match status" value="1"/>
</dbReference>
<dbReference type="PANTHER" id="PTHR34271">
    <property type="entry name" value="NUCLEOLAR HISTONE METHYLTRANSFERASE-RELATED PROTEIN"/>
    <property type="match status" value="1"/>
</dbReference>
<feature type="compositionally biased region" description="Polar residues" evidence="1">
    <location>
        <begin position="107"/>
        <end position="121"/>
    </location>
</feature>
<feature type="region of interest" description="Disordered" evidence="1">
    <location>
        <begin position="79"/>
        <end position="182"/>
    </location>
</feature>
<feature type="domain" description="WIYLD" evidence="2">
    <location>
        <begin position="48"/>
        <end position="76"/>
    </location>
</feature>
<dbReference type="PANTHER" id="PTHR34271:SF1">
    <property type="entry name" value="NUCLEOLAR HISTONE METHYLTRANSFERASE-RELATED PROTEIN"/>
    <property type="match status" value="1"/>
</dbReference>
<reference evidence="3" key="1">
    <citation type="submission" date="2020-05" db="EMBL/GenBank/DDBJ databases">
        <title>WGS assembly of Panicum virgatum.</title>
        <authorList>
            <person name="Lovell J.T."/>
            <person name="Jenkins J."/>
            <person name="Shu S."/>
            <person name="Juenger T.E."/>
            <person name="Schmutz J."/>
        </authorList>
    </citation>
    <scope>NUCLEOTIDE SEQUENCE</scope>
    <source>
        <strain evidence="3">AP13</strain>
    </source>
</reference>
<protein>
    <recommendedName>
        <fullName evidence="2">WIYLD domain-containing protein</fullName>
    </recommendedName>
</protein>
<dbReference type="Proteomes" id="UP000823388">
    <property type="component" value="Chromosome 2N"/>
</dbReference>
<sequence length="182" mass="20566">MGRPRLKRGERRIDAAIDHLAQYGFPRPQIPQDHQQPPTVLLTIYVSIIQLYGRDGWVFLEEGSYRVVLDKLLEEQGQLEKQEEAAEDKATPENDMEVSQAVHSEVPTESQSTLEQQASPNSLPPQKLVLPVPPATRAARARPPCYGWINGPRLTIIPQKDVPNPAETLPSKRKRPTRWDVP</sequence>
<accession>A0A8T0VH07</accession>
<evidence type="ECO:0000313" key="4">
    <source>
        <dbReference type="Proteomes" id="UP000823388"/>
    </source>
</evidence>
<dbReference type="AlphaFoldDB" id="A0A8T0VH07"/>
<dbReference type="EMBL" id="CM029040">
    <property type="protein sequence ID" value="KAG2634048.1"/>
    <property type="molecule type" value="Genomic_DNA"/>
</dbReference>
<proteinExistence type="predicted"/>
<evidence type="ECO:0000259" key="2">
    <source>
        <dbReference type="Pfam" id="PF10440"/>
    </source>
</evidence>
<dbReference type="InterPro" id="IPR018848">
    <property type="entry name" value="WIYLD_domain"/>
</dbReference>
<gene>
    <name evidence="3" type="ORF">PVAP13_2NG292200</name>
</gene>
<comment type="caution">
    <text evidence="3">The sequence shown here is derived from an EMBL/GenBank/DDBJ whole genome shotgun (WGS) entry which is preliminary data.</text>
</comment>